<evidence type="ECO:0000256" key="10">
    <source>
        <dbReference type="ARBA" id="ARBA00023224"/>
    </source>
</evidence>
<keyword evidence="3" id="KW-0812">Transmembrane</keyword>
<name>A0AA41MUP2_SCICA</name>
<feature type="region of interest" description="Disordered" evidence="11">
    <location>
        <begin position="414"/>
        <end position="442"/>
    </location>
</feature>
<keyword evidence="5" id="KW-1133">Transmembrane helix</keyword>
<dbReference type="InterPro" id="IPR000337">
    <property type="entry name" value="GPCR_3"/>
</dbReference>
<evidence type="ECO:0000256" key="9">
    <source>
        <dbReference type="ARBA" id="ARBA00023180"/>
    </source>
</evidence>
<evidence type="ECO:0000256" key="8">
    <source>
        <dbReference type="ARBA" id="ARBA00023170"/>
    </source>
</evidence>
<evidence type="ECO:0000256" key="1">
    <source>
        <dbReference type="ARBA" id="ARBA00004651"/>
    </source>
</evidence>
<proteinExistence type="predicted"/>
<comment type="subcellular location">
    <subcellularLocation>
        <location evidence="1">Cell membrane</location>
        <topology evidence="1">Multi-pass membrane protein</topology>
    </subcellularLocation>
</comment>
<evidence type="ECO:0000256" key="11">
    <source>
        <dbReference type="SAM" id="MobiDB-lite"/>
    </source>
</evidence>
<dbReference type="InterPro" id="IPR001828">
    <property type="entry name" value="ANF_lig-bd_rcpt"/>
</dbReference>
<keyword evidence="4" id="KW-0732">Signal</keyword>
<dbReference type="EMBL" id="JAATJV010328800">
    <property type="protein sequence ID" value="MBZ3878496.1"/>
    <property type="molecule type" value="Genomic_DNA"/>
</dbReference>
<dbReference type="PANTHER" id="PTHR24061:SF529">
    <property type="entry name" value="VOMERONASAL 2, RECEPTOR 53-RELATED"/>
    <property type="match status" value="1"/>
</dbReference>
<dbReference type="PANTHER" id="PTHR24061">
    <property type="entry name" value="CALCIUM-SENSING RECEPTOR-RELATED"/>
    <property type="match status" value="1"/>
</dbReference>
<keyword evidence="14" id="KW-1185">Reference proteome</keyword>
<feature type="compositionally biased region" description="Polar residues" evidence="11">
    <location>
        <begin position="1"/>
        <end position="10"/>
    </location>
</feature>
<evidence type="ECO:0000256" key="4">
    <source>
        <dbReference type="ARBA" id="ARBA00022729"/>
    </source>
</evidence>
<evidence type="ECO:0000313" key="14">
    <source>
        <dbReference type="Proteomes" id="UP001166674"/>
    </source>
</evidence>
<dbReference type="Pfam" id="PF01094">
    <property type="entry name" value="ANF_receptor"/>
    <property type="match status" value="1"/>
</dbReference>
<gene>
    <name evidence="13" type="ORF">SUZIE_148205</name>
</gene>
<keyword evidence="7" id="KW-0472">Membrane</keyword>
<keyword evidence="8 13" id="KW-0675">Receptor</keyword>
<dbReference type="Proteomes" id="UP001166674">
    <property type="component" value="Unassembled WGS sequence"/>
</dbReference>
<evidence type="ECO:0000256" key="6">
    <source>
        <dbReference type="ARBA" id="ARBA00023040"/>
    </source>
</evidence>
<evidence type="ECO:0000256" key="2">
    <source>
        <dbReference type="ARBA" id="ARBA00022475"/>
    </source>
</evidence>
<dbReference type="GO" id="GO:0004930">
    <property type="term" value="F:G protein-coupled receptor activity"/>
    <property type="evidence" value="ECO:0007669"/>
    <property type="project" value="UniProtKB-KW"/>
</dbReference>
<evidence type="ECO:0000313" key="13">
    <source>
        <dbReference type="EMBL" id="MBZ3878496.1"/>
    </source>
</evidence>
<dbReference type="PRINTS" id="PR00248">
    <property type="entry name" value="GPCRMGR"/>
</dbReference>
<dbReference type="SUPFAM" id="SSF53822">
    <property type="entry name" value="Periplasmic binding protein-like I"/>
    <property type="match status" value="1"/>
</dbReference>
<dbReference type="FunFam" id="3.40.50.2300:FF:000016">
    <property type="entry name" value="Taste 1 receptor member 2"/>
    <property type="match status" value="1"/>
</dbReference>
<dbReference type="GO" id="GO:0005886">
    <property type="term" value="C:plasma membrane"/>
    <property type="evidence" value="ECO:0007669"/>
    <property type="project" value="UniProtKB-SubCell"/>
</dbReference>
<evidence type="ECO:0000256" key="5">
    <source>
        <dbReference type="ARBA" id="ARBA00022989"/>
    </source>
</evidence>
<accession>A0AA41MUP2</accession>
<evidence type="ECO:0000256" key="3">
    <source>
        <dbReference type="ARBA" id="ARBA00022692"/>
    </source>
</evidence>
<sequence>MSHPQPSAPSGVQDRPVQWHSWPKAPEAGSAVGDSRLAAVGVGAAAWDGGSDQRGRSVRCSHIRPGADLRPPFLPLSIYTRASGAGRPPSAKNHGGIAGWLAESARWARSGRDRLISHSSTLPILSDKAQFPSFLRTLASDLTSCYAVTQLVVRLGWTWVDILAQDDDYGQQASSLAARELSQAGICIEAHLYVPAQQSLEDTDAIVQRMQVCTATVVLVFLNNSSFLLILQGLLGLRVSGQVWVSKDSVHMAIALSMPGASEVLQGAFGLMSHSSHVPGFPEFLAHLHPSRTPEDMFIERFWEVNFGCTWPPKNGSVASGVQLCSGNERLQSTEDPFWEIQKMDIAYTPVYSIAHALQDLLGCEHWAGACADPGHVLSWQVSRGWRVLVCSLQGWSETHSSAAGLLSAPWQEHCRGPRAPHHPSTGESRGRGVAPLAQPGS</sequence>
<comment type="caution">
    <text evidence="13">The sequence shown here is derived from an EMBL/GenBank/DDBJ whole genome shotgun (WGS) entry which is preliminary data.</text>
</comment>
<feature type="region of interest" description="Disordered" evidence="11">
    <location>
        <begin position="1"/>
        <end position="30"/>
    </location>
</feature>
<dbReference type="Gene3D" id="3.40.50.2300">
    <property type="match status" value="2"/>
</dbReference>
<dbReference type="AlphaFoldDB" id="A0AA41MUP2"/>
<keyword evidence="9" id="KW-0325">Glycoprotein</keyword>
<keyword evidence="6" id="KW-0297">G-protein coupled receptor</keyword>
<organism evidence="13 14">
    <name type="scientific">Sciurus carolinensis</name>
    <name type="common">Eastern gray squirrel</name>
    <dbReference type="NCBI Taxonomy" id="30640"/>
    <lineage>
        <taxon>Eukaryota</taxon>
        <taxon>Metazoa</taxon>
        <taxon>Chordata</taxon>
        <taxon>Craniata</taxon>
        <taxon>Vertebrata</taxon>
        <taxon>Euteleostomi</taxon>
        <taxon>Mammalia</taxon>
        <taxon>Eutheria</taxon>
        <taxon>Euarchontoglires</taxon>
        <taxon>Glires</taxon>
        <taxon>Rodentia</taxon>
        <taxon>Sciuromorpha</taxon>
        <taxon>Sciuridae</taxon>
        <taxon>Sciurinae</taxon>
        <taxon>Sciurini</taxon>
        <taxon>Sciurus</taxon>
    </lineage>
</organism>
<dbReference type="InterPro" id="IPR028082">
    <property type="entry name" value="Peripla_BP_I"/>
</dbReference>
<evidence type="ECO:0000256" key="7">
    <source>
        <dbReference type="ARBA" id="ARBA00023136"/>
    </source>
</evidence>
<feature type="domain" description="Receptor ligand binding region" evidence="12">
    <location>
        <begin position="115"/>
        <end position="381"/>
    </location>
</feature>
<dbReference type="InterPro" id="IPR000068">
    <property type="entry name" value="GPCR_3_Ca_sens_rcpt-rel"/>
</dbReference>
<evidence type="ECO:0000259" key="12">
    <source>
        <dbReference type="Pfam" id="PF01094"/>
    </source>
</evidence>
<protein>
    <submittedName>
        <fullName evidence="13">Extracellular calcium-sensing receptor</fullName>
    </submittedName>
</protein>
<keyword evidence="2" id="KW-1003">Cell membrane</keyword>
<keyword evidence="10" id="KW-0807">Transducer</keyword>
<reference evidence="13" key="1">
    <citation type="submission" date="2020-03" db="EMBL/GenBank/DDBJ databases">
        <title>Studies in the Genomics of Life Span.</title>
        <authorList>
            <person name="Glass D."/>
        </authorList>
    </citation>
    <scope>NUCLEOTIDE SEQUENCE</scope>
    <source>
        <strain evidence="13">SUZIE</strain>
        <tissue evidence="13">Muscle</tissue>
    </source>
</reference>